<evidence type="ECO:0000313" key="3">
    <source>
        <dbReference type="Proteomes" id="UP001208689"/>
    </source>
</evidence>
<feature type="transmembrane region" description="Helical" evidence="1">
    <location>
        <begin position="564"/>
        <end position="584"/>
    </location>
</feature>
<accession>A0ABY6HX02</accession>
<organism evidence="2 3">
    <name type="scientific">Candidatus Lokiarchaeum ossiferum</name>
    <dbReference type="NCBI Taxonomy" id="2951803"/>
    <lineage>
        <taxon>Archaea</taxon>
        <taxon>Promethearchaeati</taxon>
        <taxon>Promethearchaeota</taxon>
        <taxon>Promethearchaeia</taxon>
        <taxon>Promethearchaeales</taxon>
        <taxon>Promethearchaeaceae</taxon>
        <taxon>Candidatus Lokiarchaeum</taxon>
    </lineage>
</organism>
<evidence type="ECO:0000256" key="1">
    <source>
        <dbReference type="SAM" id="Phobius"/>
    </source>
</evidence>
<evidence type="ECO:0000313" key="2">
    <source>
        <dbReference type="EMBL" id="UYP47089.1"/>
    </source>
</evidence>
<dbReference type="EMBL" id="CP104013">
    <property type="protein sequence ID" value="UYP47089.1"/>
    <property type="molecule type" value="Genomic_DNA"/>
</dbReference>
<feature type="transmembrane region" description="Helical" evidence="1">
    <location>
        <begin position="21"/>
        <end position="39"/>
    </location>
</feature>
<protein>
    <recommendedName>
        <fullName evidence="4">Carboxypeptidase regulatory-like domain-containing protein</fullName>
    </recommendedName>
</protein>
<reference evidence="2" key="1">
    <citation type="submission" date="2022-09" db="EMBL/GenBank/DDBJ databases">
        <title>Actin cytoskeleton and complex cell architecture in an #Asgard archaeon.</title>
        <authorList>
            <person name="Ponce Toledo R.I."/>
            <person name="Schleper C."/>
            <person name="Rodrigues Oliveira T."/>
            <person name="Wollweber F."/>
            <person name="Xu J."/>
            <person name="Rittmann S."/>
            <person name="Klingl A."/>
            <person name="Pilhofer M."/>
        </authorList>
    </citation>
    <scope>NUCLEOTIDE SEQUENCE</scope>
    <source>
        <strain evidence="2">B-35</strain>
    </source>
</reference>
<keyword evidence="1" id="KW-1133">Transmembrane helix</keyword>
<name>A0ABY6HX02_9ARCH</name>
<proteinExistence type="predicted"/>
<evidence type="ECO:0008006" key="4">
    <source>
        <dbReference type="Google" id="ProtNLM"/>
    </source>
</evidence>
<keyword evidence="3" id="KW-1185">Reference proteome</keyword>
<keyword evidence="1" id="KW-0472">Membrane</keyword>
<sequence>MVSYSQFQTRGRKNAKQISKLSFVLLGLLACSMICQYLTDGNNPNPVNNSQLMGFNPLASTENAAPSEPLAVKEDLSNALGDIEIIDVNVLESLTVTNFVANSNITYIVDNDDQTSFVGTIETASTSNAVGTATDRDANITIQFLTEIVWAYNESIADLEEKVVGFTPVVQPAEISVLKVDGIEITNESLFYTETNLGKKTFFYNFENEYLNDPSDSIRIRYNYNVKVPVSQWKVVTTRVETEEGEILAGAPQYMTNLSTTFTQVYDYYVKIGGSSNLPIRALTNINLPNKNEIFDVSVESYNELNKTDFSYDTNLLNEKIIQIDDYLNISSGVSIEGRFYANFTVEFLEVVDGFWCEDRLVSGTDRRERDYKITITEGPADLMLVYFGFNDTSIYYSHLWGDPDLRSALGRDVSVENVNRSAYLTPSERLGKVFIDGISMLAQSQLTPYLLFKGEIDVITVGYIGVYDLKLTVTDRIQTPLANVQVNIYINDIPYGTLMSNFENYPIAPKTTDSQGHILIRNVPISDFTIEILDAEGNSQENLTANSLKDYNKNLVITSKSHFPAIILYFGGISAVMVVIGFLKFKKY</sequence>
<dbReference type="Proteomes" id="UP001208689">
    <property type="component" value="Chromosome"/>
</dbReference>
<keyword evidence="1" id="KW-0812">Transmembrane</keyword>
<gene>
    <name evidence="2" type="ORF">NEF87_003374</name>
</gene>